<dbReference type="Gene3D" id="1.10.10.1100">
    <property type="entry name" value="BFD-like [2Fe-2S]-binding domain"/>
    <property type="match status" value="1"/>
</dbReference>
<evidence type="ECO:0000256" key="9">
    <source>
        <dbReference type="ARBA" id="ARBA00023014"/>
    </source>
</evidence>
<evidence type="ECO:0000256" key="6">
    <source>
        <dbReference type="ARBA" id="ARBA00022723"/>
    </source>
</evidence>
<dbReference type="SMART" id="SM00926">
    <property type="entry name" value="Molybdop_Fe4S4"/>
    <property type="match status" value="1"/>
</dbReference>
<dbReference type="InterPro" id="IPR041957">
    <property type="entry name" value="CT_Nitrate-R-NapA-like"/>
</dbReference>
<evidence type="ECO:0000256" key="1">
    <source>
        <dbReference type="ARBA" id="ARBA00001942"/>
    </source>
</evidence>
<feature type="domain" description="4Fe-4S Mo/W bis-MGD-type" evidence="11">
    <location>
        <begin position="2"/>
        <end position="72"/>
    </location>
</feature>
<dbReference type="SUPFAM" id="SSF53706">
    <property type="entry name" value="Formate dehydrogenase/DMSO reductase, domains 1-3"/>
    <property type="match status" value="1"/>
</dbReference>
<evidence type="ECO:0000256" key="4">
    <source>
        <dbReference type="ARBA" id="ARBA00022485"/>
    </source>
</evidence>
<keyword evidence="4" id="KW-0004">4Fe-4S</keyword>
<dbReference type="OrthoDB" id="9810782at2"/>
<proteinExistence type="inferred from homology"/>
<dbReference type="InterPro" id="IPR009010">
    <property type="entry name" value="Asp_de-COase-like_dom_sf"/>
</dbReference>
<dbReference type="GO" id="GO:0045333">
    <property type="term" value="P:cellular respiration"/>
    <property type="evidence" value="ECO:0007669"/>
    <property type="project" value="UniProtKB-ARBA"/>
</dbReference>
<dbReference type="GO" id="GO:0051539">
    <property type="term" value="F:4 iron, 4 sulfur cluster binding"/>
    <property type="evidence" value="ECO:0007669"/>
    <property type="project" value="UniProtKB-KW"/>
</dbReference>
<protein>
    <submittedName>
        <fullName evidence="12">Assimilatory nitrate reductase (NADH) alpha subunit apoprotein</fullName>
    </submittedName>
</protein>
<dbReference type="PROSITE" id="PS00490">
    <property type="entry name" value="MOLYBDOPTERIN_PROK_2"/>
    <property type="match status" value="1"/>
</dbReference>
<name>A0A4R6MN93_9GAMM</name>
<keyword evidence="9" id="KW-0411">Iron-sulfur</keyword>
<keyword evidence="8" id="KW-0408">Iron</keyword>
<dbReference type="PANTHER" id="PTHR43105:SF9">
    <property type="entry name" value="NADPH-FE(3+) OXIDOREDUCTASE SUBUNIT ALPHA"/>
    <property type="match status" value="1"/>
</dbReference>
<dbReference type="InterPro" id="IPR050123">
    <property type="entry name" value="Prok_molybdopt-oxidoreductase"/>
</dbReference>
<organism evidence="12 13">
    <name type="scientific">Marinomonas balearica</name>
    <dbReference type="NCBI Taxonomy" id="491947"/>
    <lineage>
        <taxon>Bacteria</taxon>
        <taxon>Pseudomonadati</taxon>
        <taxon>Pseudomonadota</taxon>
        <taxon>Gammaproteobacteria</taxon>
        <taxon>Oceanospirillales</taxon>
        <taxon>Oceanospirillaceae</taxon>
        <taxon>Marinomonas</taxon>
    </lineage>
</organism>
<dbReference type="GO" id="GO:0016491">
    <property type="term" value="F:oxidoreductase activity"/>
    <property type="evidence" value="ECO:0007669"/>
    <property type="project" value="UniProtKB-KW"/>
</dbReference>
<keyword evidence="13" id="KW-1185">Reference proteome</keyword>
<dbReference type="GO" id="GO:0016020">
    <property type="term" value="C:membrane"/>
    <property type="evidence" value="ECO:0007669"/>
    <property type="project" value="TreeGrafter"/>
</dbReference>
<sequence>MQVIGKTTCPYCGVGCGVDFPVNEWKEDIRPLENNKNKNDKNKVCGDAHHPANFGRLCVKGSNLIDTLGLDGRLLHPVVKGKQASWDTALDTISTKIKQVVEEHGPDAFAFYLSGQILTEDYYVANKLAKGFIGTANVDTNSRLCMASAVVGYKRAFGTDTVPCCYEDLEQCDLLIMIGSNAAWTHPVLFQRISAAKQKRPEMKVVVIDPRETATCDIADLHLAITPGSDALIFNTLLVESERRGKLDSQFINDHTNGFKDTVQAARASSPSIESAAQEAGISVNELSKLVEWWCQTERTVSFYSQGVNQSSSGVDKANAIINCHLATGRIGREGMGPFSITGQPNAMGGREVGGLANQLAAHMDFATPGAIDLVQQFWQAPKMATQNGLKAVDMFQAIEEGKVKVVWIMSTNPMVSLPDTNQVRRALEKCELVIVSDCQMNTDTAAMADVLLPATTWSEKDGTVTNSERRISRQRGLLPAPGEAKHDWWAMCEVAKRMGFMKAFNYASPNEIFIEHAALSAFENAGSTLRDFDIGELSTLSKPEYDALSPIQWPVTPSQPQGTKRMFEDGLFFTPDRKARFIPITPKAPVERPSEQWPLVLNTGRLRDQWHTMTRTGKASILLNHSEQPYVEMSPSDAERLAVKDKTLVKLSSRVGEVLMRAKINEKQKSGNVFVPIHWTNQYNSANVISSLVPQVFDPLSGQPESKHACVNLEPVECRYYGYALALNPLELSAFDYWSDVTIPKGKRYEVAIKLPLDLTSLVQQAIHNESEQSANSGDIVCLTYTNPITNEHRFAFITKEGSESRLVAAFYFSPFPNLPDSRWLTSLFEREDPLNTSERIALLAGLPTDVEDKGDIICSCFQVGSKQIEASIHKGCRSAEALGDSLKCGTNCGSCIPELKALIESTSTTSTTLDSEELAS</sequence>
<comment type="cofactor">
    <cofactor evidence="1">
        <name>Mo-bis(molybdopterin guanine dinucleotide)</name>
        <dbReference type="ChEBI" id="CHEBI:60539"/>
    </cofactor>
</comment>
<dbReference type="SUPFAM" id="SSF50692">
    <property type="entry name" value="ADC-like"/>
    <property type="match status" value="1"/>
</dbReference>
<dbReference type="GO" id="GO:0046872">
    <property type="term" value="F:metal ion binding"/>
    <property type="evidence" value="ECO:0007669"/>
    <property type="project" value="UniProtKB-KW"/>
</dbReference>
<keyword evidence="5" id="KW-0500">Molybdenum</keyword>
<dbReference type="Pfam" id="PF04879">
    <property type="entry name" value="Molybdop_Fe4S4"/>
    <property type="match status" value="1"/>
</dbReference>
<dbReference type="RefSeq" id="WP_133501784.1">
    <property type="nucleotide sequence ID" value="NZ_SNXC01000001.1"/>
</dbReference>
<keyword evidence="7" id="KW-0560">Oxidoreductase</keyword>
<dbReference type="GO" id="GO:0043546">
    <property type="term" value="F:molybdopterin cofactor binding"/>
    <property type="evidence" value="ECO:0007669"/>
    <property type="project" value="InterPro"/>
</dbReference>
<dbReference type="InterPro" id="IPR006655">
    <property type="entry name" value="Mopterin_OxRdtase_prok_CS"/>
</dbReference>
<dbReference type="Gene3D" id="2.20.25.90">
    <property type="entry name" value="ADC-like domains"/>
    <property type="match status" value="1"/>
</dbReference>
<evidence type="ECO:0000256" key="5">
    <source>
        <dbReference type="ARBA" id="ARBA00022505"/>
    </source>
</evidence>
<evidence type="ECO:0000256" key="2">
    <source>
        <dbReference type="ARBA" id="ARBA00001966"/>
    </source>
</evidence>
<comment type="cofactor">
    <cofactor evidence="2">
        <name>[4Fe-4S] cluster</name>
        <dbReference type="ChEBI" id="CHEBI:49883"/>
    </cofactor>
</comment>
<dbReference type="Gene3D" id="3.40.228.10">
    <property type="entry name" value="Dimethylsulfoxide Reductase, domain 2"/>
    <property type="match status" value="1"/>
</dbReference>
<dbReference type="InterPro" id="IPR007419">
    <property type="entry name" value="BFD-like_2Fe2S-bd_dom"/>
</dbReference>
<comment type="caution">
    <text evidence="12">The sequence shown here is derived from an EMBL/GenBank/DDBJ whole genome shotgun (WGS) entry which is preliminary data.</text>
</comment>
<dbReference type="GO" id="GO:0042128">
    <property type="term" value="P:nitrate assimilation"/>
    <property type="evidence" value="ECO:0007669"/>
    <property type="project" value="UniProtKB-KW"/>
</dbReference>
<evidence type="ECO:0000256" key="3">
    <source>
        <dbReference type="ARBA" id="ARBA00008747"/>
    </source>
</evidence>
<dbReference type="InterPro" id="IPR006963">
    <property type="entry name" value="Mopterin_OxRdtase_4Fe-4S_dom"/>
</dbReference>
<evidence type="ECO:0000256" key="10">
    <source>
        <dbReference type="ARBA" id="ARBA00023063"/>
    </source>
</evidence>
<gene>
    <name evidence="12" type="ORF">DFP79_0024</name>
</gene>
<dbReference type="CDD" id="cd02791">
    <property type="entry name" value="MopB_CT_Nitrate-R-NapA-like"/>
    <property type="match status" value="1"/>
</dbReference>
<dbReference type="CDD" id="cd02754">
    <property type="entry name" value="MopB_Nitrate-R-NapA-like"/>
    <property type="match status" value="1"/>
</dbReference>
<evidence type="ECO:0000313" key="13">
    <source>
        <dbReference type="Proteomes" id="UP000294656"/>
    </source>
</evidence>
<dbReference type="PANTHER" id="PTHR43105">
    <property type="entry name" value="RESPIRATORY NITRATE REDUCTASE"/>
    <property type="match status" value="1"/>
</dbReference>
<dbReference type="InterPro" id="IPR006657">
    <property type="entry name" value="MoPterin_dinucl-bd_dom"/>
</dbReference>
<dbReference type="PROSITE" id="PS51669">
    <property type="entry name" value="4FE4S_MOW_BIS_MGD"/>
    <property type="match status" value="1"/>
</dbReference>
<evidence type="ECO:0000313" key="12">
    <source>
        <dbReference type="EMBL" id="TDP01850.1"/>
    </source>
</evidence>
<dbReference type="Proteomes" id="UP000294656">
    <property type="component" value="Unassembled WGS sequence"/>
</dbReference>
<dbReference type="Gene3D" id="2.40.40.20">
    <property type="match status" value="1"/>
</dbReference>
<evidence type="ECO:0000259" key="11">
    <source>
        <dbReference type="PROSITE" id="PS51669"/>
    </source>
</evidence>
<dbReference type="Pfam" id="PF04324">
    <property type="entry name" value="Fer2_BFD"/>
    <property type="match status" value="1"/>
</dbReference>
<dbReference type="Pfam" id="PF01568">
    <property type="entry name" value="Molydop_binding"/>
    <property type="match status" value="1"/>
</dbReference>
<evidence type="ECO:0000256" key="7">
    <source>
        <dbReference type="ARBA" id="ARBA00023002"/>
    </source>
</evidence>
<dbReference type="GO" id="GO:1990204">
    <property type="term" value="C:oxidoreductase complex"/>
    <property type="evidence" value="ECO:0007669"/>
    <property type="project" value="UniProtKB-ARBA"/>
</dbReference>
<dbReference type="AlphaFoldDB" id="A0A4R6MN93"/>
<comment type="similarity">
    <text evidence="3">Belongs to the prokaryotic molybdopterin-containing oxidoreductase family. NasA/NapA/NarB subfamily.</text>
</comment>
<accession>A0A4R6MN93</accession>
<dbReference type="InterPro" id="IPR006656">
    <property type="entry name" value="Mopterin_OxRdtase"/>
</dbReference>
<dbReference type="Gene3D" id="3.40.50.740">
    <property type="match status" value="1"/>
</dbReference>
<reference evidence="12 13" key="1">
    <citation type="submission" date="2019-03" db="EMBL/GenBank/DDBJ databases">
        <title>Genomic Encyclopedia of Type Strains, Phase III (KMG-III): the genomes of soil and plant-associated and newly described type strains.</title>
        <authorList>
            <person name="Whitman W."/>
        </authorList>
    </citation>
    <scope>NUCLEOTIDE SEQUENCE [LARGE SCALE GENOMIC DNA]</scope>
    <source>
        <strain evidence="12 13">CECT 7378</strain>
    </source>
</reference>
<dbReference type="InterPro" id="IPR041854">
    <property type="entry name" value="BFD-like_2Fe2S-bd_dom_sf"/>
</dbReference>
<keyword evidence="10" id="KW-0534">Nitrate assimilation</keyword>
<dbReference type="EMBL" id="SNXC01000001">
    <property type="protein sequence ID" value="TDP01850.1"/>
    <property type="molecule type" value="Genomic_DNA"/>
</dbReference>
<dbReference type="Pfam" id="PF00384">
    <property type="entry name" value="Molybdopterin"/>
    <property type="match status" value="1"/>
</dbReference>
<keyword evidence="6" id="KW-0479">Metal-binding</keyword>
<evidence type="ECO:0000256" key="8">
    <source>
        <dbReference type="ARBA" id="ARBA00023004"/>
    </source>
</evidence>